<evidence type="ECO:0000313" key="5">
    <source>
        <dbReference type="Proteomes" id="UP000005018"/>
    </source>
</evidence>
<proteinExistence type="predicted"/>
<evidence type="ECO:0000313" key="4">
    <source>
        <dbReference type="EMBL" id="CCG21352.1"/>
    </source>
</evidence>
<dbReference type="KEGG" id="cot:CORT_0A09670"/>
<evidence type="ECO:0000256" key="2">
    <source>
        <dbReference type="SAM" id="MobiDB-lite"/>
    </source>
</evidence>
<dbReference type="InterPro" id="IPR018287">
    <property type="entry name" value="Hap4_TF_heteromerisation"/>
</dbReference>
<dbReference type="GeneID" id="14537663"/>
<organism evidence="4 5">
    <name type="scientific">Candida orthopsilosis (strain 90-125)</name>
    <name type="common">Yeast</name>
    <dbReference type="NCBI Taxonomy" id="1136231"/>
    <lineage>
        <taxon>Eukaryota</taxon>
        <taxon>Fungi</taxon>
        <taxon>Dikarya</taxon>
        <taxon>Ascomycota</taxon>
        <taxon>Saccharomycotina</taxon>
        <taxon>Pichiomycetes</taxon>
        <taxon>Debaryomycetaceae</taxon>
        <taxon>Candida/Lodderomyces clade</taxon>
        <taxon>Candida</taxon>
    </lineage>
</organism>
<dbReference type="AlphaFoldDB" id="H8WYN7"/>
<dbReference type="Proteomes" id="UP000005018">
    <property type="component" value="Chromosome 1"/>
</dbReference>
<feature type="region of interest" description="Disordered" evidence="2">
    <location>
        <begin position="167"/>
        <end position="229"/>
    </location>
</feature>
<keyword evidence="1" id="KW-0539">Nucleus</keyword>
<dbReference type="EMBL" id="HE681719">
    <property type="protein sequence ID" value="CCG21352.1"/>
    <property type="molecule type" value="Genomic_DNA"/>
</dbReference>
<feature type="region of interest" description="Disordered" evidence="2">
    <location>
        <begin position="468"/>
        <end position="524"/>
    </location>
</feature>
<dbReference type="HOGENOM" id="CLU_360987_0_0_1"/>
<feature type="compositionally biased region" description="Polar residues" evidence="2">
    <location>
        <begin position="483"/>
        <end position="510"/>
    </location>
</feature>
<name>H8WYN7_CANO9</name>
<feature type="region of interest" description="Disordered" evidence="2">
    <location>
        <begin position="242"/>
        <end position="272"/>
    </location>
</feature>
<feature type="region of interest" description="Disordered" evidence="2">
    <location>
        <begin position="295"/>
        <end position="337"/>
    </location>
</feature>
<accession>H8WYN7</accession>
<gene>
    <name evidence="4" type="ORF">CORT_0A09670</name>
</gene>
<keyword evidence="5" id="KW-1185">Reference proteome</keyword>
<dbReference type="GO" id="GO:0006355">
    <property type="term" value="P:regulation of DNA-templated transcription"/>
    <property type="evidence" value="ECO:0007669"/>
    <property type="project" value="InterPro"/>
</dbReference>
<feature type="compositionally biased region" description="Basic and acidic residues" evidence="2">
    <location>
        <begin position="203"/>
        <end position="223"/>
    </location>
</feature>
<dbReference type="RefSeq" id="XP_003866791.1">
    <property type="nucleotide sequence ID" value="XM_003866743.1"/>
</dbReference>
<evidence type="ECO:0000259" key="3">
    <source>
        <dbReference type="Pfam" id="PF10297"/>
    </source>
</evidence>
<dbReference type="Pfam" id="PF10297">
    <property type="entry name" value="Hap4_Hap_bind"/>
    <property type="match status" value="1"/>
</dbReference>
<feature type="compositionally biased region" description="Polar residues" evidence="2">
    <location>
        <begin position="13"/>
        <end position="74"/>
    </location>
</feature>
<dbReference type="GO" id="GO:0005634">
    <property type="term" value="C:nucleus"/>
    <property type="evidence" value="ECO:0007669"/>
    <property type="project" value="InterPro"/>
</dbReference>
<dbReference type="eggNOG" id="ENOG502R8HV">
    <property type="taxonomic scope" value="Eukaryota"/>
</dbReference>
<reference evidence="4 5" key="1">
    <citation type="journal article" date="2012" name="PLoS ONE">
        <title>Sequence and analysis of the genome of the pathogenic yeast Candida orthopsilosis.</title>
        <authorList>
            <person name="Riccombeni A."/>
            <person name="Vidanes G."/>
            <person name="Proux-Wera E."/>
            <person name="Wolfe K.H."/>
            <person name="Butler G."/>
        </authorList>
    </citation>
    <scope>NUCLEOTIDE SEQUENCE [LARGE SCALE GENOMIC DNA]</scope>
    <source>
        <strain evidence="4 5">Co 90-125</strain>
    </source>
</reference>
<dbReference type="OrthoDB" id="5374328at2759"/>
<evidence type="ECO:0000256" key="1">
    <source>
        <dbReference type="ARBA" id="ARBA00023242"/>
    </source>
</evidence>
<feature type="compositionally biased region" description="Basic and acidic residues" evidence="2">
    <location>
        <begin position="255"/>
        <end position="266"/>
    </location>
</feature>
<sequence>MNDKSTLRMEVNPSANGNTNKSSSEGVEQRPINGNSLHSQNSLTSGNAGQVSGNSIPPIKSTSTNQPEHSKLIPNQSPNQIQLQAQNNHNSTKPKGKHLVVPSKHQNVRQHPLHIAPKYAKIQPAIAPKPSSSVPLTTKFNPIPSSKFQISMKSSLTQDATNLNTSKKWILPPRPRPGRKRTGTECDKVTKNQTNGTKRKNKPKLETNGKNGDLKGKIEHGTEGKSSTMVATTTMPTIKKEADTAPTTAGLLGSNKKEIGESREPTASDITQPSINTIKREERVIPVAATKTAVEPEVKLTTQETNGANPGPQPNTIPKQSLPAPPPPPSTKSEDPKVQMTELKMSYLSKLKEQEIIRNYVEVLTNQIKELSFVQNGVITFDALKNTTKVASNSQRITSTLTKSKCDQLDSINNLNDLNKFLTYLSKSSDIIKSAKRQPDEHTSNSDNLNQQIDNYVQLRNRFKMLNQENGKKANKKKMGKSQPDSLESTKPKASSSTSVTTPKHTSPKSPFTPDLLRPLNASNLFNDPNLDMMEMDLQTETIEASPSTVGILADSDRIKATGDSLTIDFEATKFGVESDAGNDGEFFHVDEHDFLSKLALDDTTPTEETEMGEVVIHKHNEEKNDPAINEPARQNEENGTEITKRNPITNDIIMKKKVKFNCGFCTNDTPCLCFDSDLEISRLD</sequence>
<feature type="domain" description="Hap4 transcription factor heteromerisation" evidence="3">
    <location>
        <begin position="165"/>
        <end position="180"/>
    </location>
</feature>
<protein>
    <submittedName>
        <fullName evidence="4">Hap42 protein</fullName>
    </submittedName>
</protein>
<feature type="region of interest" description="Disordered" evidence="2">
    <location>
        <begin position="1"/>
        <end position="74"/>
    </location>
</feature>